<dbReference type="InterPro" id="IPR013122">
    <property type="entry name" value="PKD1_2_channel"/>
</dbReference>
<feature type="transmembrane region" description="Helical" evidence="15">
    <location>
        <begin position="42"/>
        <end position="59"/>
    </location>
</feature>
<dbReference type="GO" id="GO:0005929">
    <property type="term" value="C:cilium"/>
    <property type="evidence" value="ECO:0007669"/>
    <property type="project" value="UniProtKB-SubCell"/>
</dbReference>
<dbReference type="OrthoDB" id="444119at2759"/>
<keyword evidence="8" id="KW-0175">Coiled coil</keyword>
<dbReference type="Gene3D" id="1.10.287.70">
    <property type="match status" value="1"/>
</dbReference>
<keyword evidence="5" id="KW-1003">Cell membrane</keyword>
<organism evidence="17 18">
    <name type="scientific">Dibothriocephalus latus</name>
    <name type="common">Fish tapeworm</name>
    <name type="synonym">Diphyllobothrium latum</name>
    <dbReference type="NCBI Taxonomy" id="60516"/>
    <lineage>
        <taxon>Eukaryota</taxon>
        <taxon>Metazoa</taxon>
        <taxon>Spiralia</taxon>
        <taxon>Lophotrochozoa</taxon>
        <taxon>Platyhelminthes</taxon>
        <taxon>Cestoda</taxon>
        <taxon>Eucestoda</taxon>
        <taxon>Diphyllobothriidea</taxon>
        <taxon>Diphyllobothriidae</taxon>
        <taxon>Dibothriocephalus</taxon>
    </lineage>
</organism>
<evidence type="ECO:0000313" key="17">
    <source>
        <dbReference type="EMBL" id="VDN13751.1"/>
    </source>
</evidence>
<gene>
    <name evidence="17" type="ORF">DILT_LOCUS9582</name>
</gene>
<evidence type="ECO:0000313" key="18">
    <source>
        <dbReference type="Proteomes" id="UP000281553"/>
    </source>
</evidence>
<dbReference type="GO" id="GO:0050982">
    <property type="term" value="P:detection of mechanical stimulus"/>
    <property type="evidence" value="ECO:0007669"/>
    <property type="project" value="TreeGrafter"/>
</dbReference>
<evidence type="ECO:0000256" key="14">
    <source>
        <dbReference type="ARBA" id="ARBA00023303"/>
    </source>
</evidence>
<keyword evidence="10 15" id="KW-0472">Membrane</keyword>
<feature type="domain" description="Polycystin cation channel PKD1/PKD2" evidence="16">
    <location>
        <begin position="1"/>
        <end position="105"/>
    </location>
</feature>
<dbReference type="GO" id="GO:0005262">
    <property type="term" value="F:calcium channel activity"/>
    <property type="evidence" value="ECO:0007669"/>
    <property type="project" value="TreeGrafter"/>
</dbReference>
<feature type="transmembrane region" description="Helical" evidence="15">
    <location>
        <begin position="79"/>
        <end position="102"/>
    </location>
</feature>
<sequence length="131" mass="14998">MGQLTATLSYAIYDLAGFTLMFAIVFAAFVQAGYLMFGRSSVEFCTFSQTAFVLYRIILGDFDMDAIKAAHPVLGPFYFIIYIFFVFFVLLNMFLAIIGEAYSKVKERMAKRPNDFKLMGYLRQESPFSNF</sequence>
<evidence type="ECO:0000256" key="10">
    <source>
        <dbReference type="ARBA" id="ARBA00023136"/>
    </source>
</evidence>
<keyword evidence="12" id="KW-0325">Glycoprotein</keyword>
<evidence type="ECO:0000256" key="7">
    <source>
        <dbReference type="ARBA" id="ARBA00022989"/>
    </source>
</evidence>
<evidence type="ECO:0000256" key="9">
    <source>
        <dbReference type="ARBA" id="ARBA00023065"/>
    </source>
</evidence>
<feature type="transmembrane region" description="Helical" evidence="15">
    <location>
        <begin position="12"/>
        <end position="30"/>
    </location>
</feature>
<dbReference type="PANTHER" id="PTHR10877">
    <property type="entry name" value="POLYCYSTIN FAMILY MEMBER"/>
    <property type="match status" value="1"/>
</dbReference>
<evidence type="ECO:0000259" key="16">
    <source>
        <dbReference type="Pfam" id="PF08016"/>
    </source>
</evidence>
<dbReference type="Proteomes" id="UP000281553">
    <property type="component" value="Unassembled WGS sequence"/>
</dbReference>
<comment type="similarity">
    <text evidence="3">Belongs to the polycystin family.</text>
</comment>
<evidence type="ECO:0000256" key="6">
    <source>
        <dbReference type="ARBA" id="ARBA00022692"/>
    </source>
</evidence>
<keyword evidence="18" id="KW-1185">Reference proteome</keyword>
<evidence type="ECO:0000256" key="8">
    <source>
        <dbReference type="ARBA" id="ARBA00023054"/>
    </source>
</evidence>
<keyword evidence="7 15" id="KW-1133">Transmembrane helix</keyword>
<dbReference type="InterPro" id="IPR051223">
    <property type="entry name" value="Polycystin"/>
</dbReference>
<dbReference type="Pfam" id="PF08016">
    <property type="entry name" value="PKD_channel"/>
    <property type="match status" value="1"/>
</dbReference>
<evidence type="ECO:0000256" key="13">
    <source>
        <dbReference type="ARBA" id="ARBA00023273"/>
    </source>
</evidence>
<keyword evidence="6 15" id="KW-0812">Transmembrane</keyword>
<keyword evidence="4" id="KW-0813">Transport</keyword>
<evidence type="ECO:0000256" key="5">
    <source>
        <dbReference type="ARBA" id="ARBA00022475"/>
    </source>
</evidence>
<keyword evidence="11" id="KW-1015">Disulfide bond</keyword>
<keyword evidence="14" id="KW-0407">Ion channel</keyword>
<evidence type="ECO:0000256" key="2">
    <source>
        <dbReference type="ARBA" id="ARBA00004651"/>
    </source>
</evidence>
<dbReference type="PANTHER" id="PTHR10877:SF183">
    <property type="entry name" value="AT14535P-RELATED"/>
    <property type="match status" value="1"/>
</dbReference>
<accession>A0A3P7M6L3</accession>
<reference evidence="17 18" key="1">
    <citation type="submission" date="2018-11" db="EMBL/GenBank/DDBJ databases">
        <authorList>
            <consortium name="Pathogen Informatics"/>
        </authorList>
    </citation>
    <scope>NUCLEOTIDE SEQUENCE [LARGE SCALE GENOMIC DNA]</scope>
</reference>
<comment type="subcellular location">
    <subcellularLocation>
        <location evidence="2">Cell membrane</location>
        <topology evidence="2">Multi-pass membrane protein</topology>
    </subcellularLocation>
    <subcellularLocation>
        <location evidence="1">Cell projection</location>
        <location evidence="1">Cilium</location>
    </subcellularLocation>
</comment>
<protein>
    <recommendedName>
        <fullName evidence="16">Polycystin cation channel PKD1/PKD2 domain-containing protein</fullName>
    </recommendedName>
</protein>
<dbReference type="GO" id="GO:0005886">
    <property type="term" value="C:plasma membrane"/>
    <property type="evidence" value="ECO:0007669"/>
    <property type="project" value="UniProtKB-SubCell"/>
</dbReference>
<evidence type="ECO:0000256" key="12">
    <source>
        <dbReference type="ARBA" id="ARBA00023180"/>
    </source>
</evidence>
<evidence type="ECO:0000256" key="3">
    <source>
        <dbReference type="ARBA" id="ARBA00007200"/>
    </source>
</evidence>
<name>A0A3P7M6L3_DIBLA</name>
<keyword evidence="9" id="KW-0406">Ion transport</keyword>
<evidence type="ECO:0000256" key="11">
    <source>
        <dbReference type="ARBA" id="ARBA00023157"/>
    </source>
</evidence>
<keyword evidence="13" id="KW-0966">Cell projection</keyword>
<proteinExistence type="inferred from homology"/>
<evidence type="ECO:0000256" key="4">
    <source>
        <dbReference type="ARBA" id="ARBA00022448"/>
    </source>
</evidence>
<dbReference type="AlphaFoldDB" id="A0A3P7M6L3"/>
<dbReference type="FunFam" id="1.10.287.70:FF:000055">
    <property type="entry name" value="Polycystic kidney disease 2-like 1"/>
    <property type="match status" value="1"/>
</dbReference>
<evidence type="ECO:0000256" key="15">
    <source>
        <dbReference type="SAM" id="Phobius"/>
    </source>
</evidence>
<evidence type="ECO:0000256" key="1">
    <source>
        <dbReference type="ARBA" id="ARBA00004138"/>
    </source>
</evidence>
<dbReference type="EMBL" id="UYRU01057256">
    <property type="protein sequence ID" value="VDN13751.1"/>
    <property type="molecule type" value="Genomic_DNA"/>
</dbReference>